<gene>
    <name evidence="1" type="ordered locus">CKL_1737</name>
</gene>
<reference evidence="1 2" key="1">
    <citation type="journal article" date="2008" name="Proc. Natl. Acad. Sci. U.S.A.">
        <title>The genome of Clostridium kluyveri, a strict anaerobe with unique metabolic features.</title>
        <authorList>
            <person name="Seedorf H."/>
            <person name="Fricke W.F."/>
            <person name="Veith B."/>
            <person name="Brueggemann H."/>
            <person name="Liesegang H."/>
            <person name="Strittmatter A."/>
            <person name="Miethke M."/>
            <person name="Buckel W."/>
            <person name="Hinderberger J."/>
            <person name="Li F."/>
            <person name="Hagemeier C."/>
            <person name="Thauer R.K."/>
            <person name="Gottschalk G."/>
        </authorList>
    </citation>
    <scope>NUCLEOTIDE SEQUENCE [LARGE SCALE GENOMIC DNA]</scope>
    <source>
        <strain evidence="2">ATCC 8527 / DSM 555 / NCIMB 10680</strain>
    </source>
</reference>
<accession>A5N8Z8</accession>
<dbReference type="HOGENOM" id="CLU_3116355_0_0_9"/>
<organism evidence="1 2">
    <name type="scientific">Clostridium kluyveri (strain ATCC 8527 / DSM 555 / NBRC 12016 / NCIMB 10680 / K1)</name>
    <dbReference type="NCBI Taxonomy" id="431943"/>
    <lineage>
        <taxon>Bacteria</taxon>
        <taxon>Bacillati</taxon>
        <taxon>Bacillota</taxon>
        <taxon>Clostridia</taxon>
        <taxon>Eubacteriales</taxon>
        <taxon>Clostridiaceae</taxon>
        <taxon>Clostridium</taxon>
    </lineage>
</organism>
<dbReference type="Proteomes" id="UP000002411">
    <property type="component" value="Chromosome"/>
</dbReference>
<keyword evidence="2" id="KW-1185">Reference proteome</keyword>
<proteinExistence type="predicted"/>
<evidence type="ECO:0000313" key="2">
    <source>
        <dbReference type="Proteomes" id="UP000002411"/>
    </source>
</evidence>
<evidence type="ECO:0000313" key="1">
    <source>
        <dbReference type="EMBL" id="EDK33779.1"/>
    </source>
</evidence>
<dbReference type="AlphaFoldDB" id="A5N8Z8"/>
<sequence length="50" mass="5745">MCKKDDESAIYIEDYNSDIVQNSISVLDHYILQESTVIAIIYHQANLKSI</sequence>
<protein>
    <submittedName>
        <fullName evidence="1">Uncharacterized protein</fullName>
    </submittedName>
</protein>
<dbReference type="EMBL" id="CP000673">
    <property type="protein sequence ID" value="EDK33779.1"/>
    <property type="molecule type" value="Genomic_DNA"/>
</dbReference>
<dbReference type="KEGG" id="ckl:CKL_1737"/>
<name>A5N8Z8_CLOK5</name>